<feature type="compositionally biased region" description="Low complexity" evidence="5">
    <location>
        <begin position="478"/>
        <end position="498"/>
    </location>
</feature>
<gene>
    <name evidence="9" type="ORF">IAR55_001624</name>
</gene>
<dbReference type="PANTHER" id="PTHR31679">
    <property type="entry name" value="PEROXISOMAL MEMBRANE PROTEIN PEX30-RELATED"/>
    <property type="match status" value="1"/>
</dbReference>
<evidence type="ECO:0000256" key="4">
    <source>
        <dbReference type="ARBA" id="ARBA00023136"/>
    </source>
</evidence>
<dbReference type="InterPro" id="IPR006614">
    <property type="entry name" value="Peroxin/Ferlin"/>
</dbReference>
<organism evidence="9 10">
    <name type="scientific">Kwoniella newhampshirensis</name>
    <dbReference type="NCBI Taxonomy" id="1651941"/>
    <lineage>
        <taxon>Eukaryota</taxon>
        <taxon>Fungi</taxon>
        <taxon>Dikarya</taxon>
        <taxon>Basidiomycota</taxon>
        <taxon>Agaricomycotina</taxon>
        <taxon>Tremellomycetes</taxon>
        <taxon>Tremellales</taxon>
        <taxon>Cryptococcaceae</taxon>
        <taxon>Kwoniella</taxon>
    </lineage>
</organism>
<keyword evidence="2 6" id="KW-0812">Transmembrane</keyword>
<feature type="region of interest" description="Disordered" evidence="5">
    <location>
        <begin position="598"/>
        <end position="688"/>
    </location>
</feature>
<evidence type="ECO:0000259" key="8">
    <source>
        <dbReference type="SMART" id="SM00694"/>
    </source>
</evidence>
<dbReference type="Pfam" id="PF06398">
    <property type="entry name" value="Pex24p"/>
    <property type="match status" value="2"/>
</dbReference>
<evidence type="ECO:0000313" key="10">
    <source>
        <dbReference type="Proteomes" id="UP001388673"/>
    </source>
</evidence>
<evidence type="ECO:0000256" key="3">
    <source>
        <dbReference type="ARBA" id="ARBA00022989"/>
    </source>
</evidence>
<dbReference type="InterPro" id="IPR052646">
    <property type="entry name" value="Peroxisomal_PEX28-32"/>
</dbReference>
<feature type="domain" description="Peroxin/Ferlin" evidence="7">
    <location>
        <begin position="293"/>
        <end position="376"/>
    </location>
</feature>
<dbReference type="RefSeq" id="XP_066804672.1">
    <property type="nucleotide sequence ID" value="XM_066944749.1"/>
</dbReference>
<comment type="caution">
    <text evidence="9">The sequence shown here is derived from an EMBL/GenBank/DDBJ whole genome shotgun (WGS) entry which is preliminary data.</text>
</comment>
<feature type="compositionally biased region" description="Low complexity" evidence="5">
    <location>
        <begin position="413"/>
        <end position="430"/>
    </location>
</feature>
<evidence type="ECO:0000256" key="5">
    <source>
        <dbReference type="SAM" id="MobiDB-lite"/>
    </source>
</evidence>
<feature type="transmembrane region" description="Helical" evidence="6">
    <location>
        <begin position="70"/>
        <end position="94"/>
    </location>
</feature>
<dbReference type="GO" id="GO:0012505">
    <property type="term" value="C:endomembrane system"/>
    <property type="evidence" value="ECO:0007669"/>
    <property type="project" value="UniProtKB-SubCell"/>
</dbReference>
<dbReference type="GO" id="GO:0007031">
    <property type="term" value="P:peroxisome organization"/>
    <property type="evidence" value="ECO:0007669"/>
    <property type="project" value="TreeGrafter"/>
</dbReference>
<feature type="region of interest" description="Disordered" evidence="5">
    <location>
        <begin position="412"/>
        <end position="461"/>
    </location>
</feature>
<comment type="subcellular location">
    <subcellularLocation>
        <location evidence="1">Endomembrane system</location>
        <topology evidence="1">Multi-pass membrane protein</topology>
    </subcellularLocation>
</comment>
<feature type="compositionally biased region" description="Polar residues" evidence="5">
    <location>
        <begin position="613"/>
        <end position="622"/>
    </location>
</feature>
<sequence length="704" mass="75988">MAPANMGQQAFDPHAAQLLQTHDLVASLPTPYLRLLILFARPVALFKRVLEVLAWKNGRRVESWMMVGTWWALCLGSGPAFRYLLPPLIFLPLLPLSKLRLKSSSKEPPQNTPTDPSTPESLLRTLADLNAIYGLLPPSPFPTTASIYSRFSQLGVVRLVRGLVVLWATWLILGHFVGFRILLALVGSVILLLPSPPLAHFLNLLSKSLLARRLLALMFLFTFGSPPETSYRFSLHFSLWGWLKSKWTVSRRPSLAFAFRPKMSQPPASGSALATDEDGESEGEAGHDKVENPIYFRFEIHENQRWWMGLDWTSALLPQERPSWCDSHLLPVSPPQAFALPAPVSIVIPTATIKDPYARVLRTASWKWLDDDWSIVRAGPGLGSLPTAIPPSPTVPTDAGDGELVFSIHPQQSATSTTGSGRPSPSISTGLGINSSPPRNTVSLDDHNPAQSPGPGARAQSIAEQAFTKGLERLKARTVSAANSASTSISAGSTSSPARKSGEWQRGRTGSQASEDAHLDELHPTVGTGAVVGASGSGMIAPADIVVEKDDVTDGDGWVYGDNKWENMGPKGGLGKFTRRRRWQRRAVCIETIRRLKPTDDPPLIIPSEPGSGVNTPKSNSEPVAAAAMSSPLKARPAPAVSDTRTQVEGRSSLDGKRDRSEVMSETKSATMTTSMAASGGAGGQSRDDMLRMRLKKAMGSVGG</sequence>
<feature type="compositionally biased region" description="Basic and acidic residues" evidence="5">
    <location>
        <begin position="646"/>
        <end position="665"/>
    </location>
</feature>
<feature type="transmembrane region" description="Helical" evidence="6">
    <location>
        <begin position="167"/>
        <end position="192"/>
    </location>
</feature>
<feature type="compositionally biased region" description="Low complexity" evidence="5">
    <location>
        <begin position="666"/>
        <end position="679"/>
    </location>
</feature>
<feature type="region of interest" description="Disordered" evidence="5">
    <location>
        <begin position="263"/>
        <end position="287"/>
    </location>
</feature>
<dbReference type="GO" id="GO:0005778">
    <property type="term" value="C:peroxisomal membrane"/>
    <property type="evidence" value="ECO:0007669"/>
    <property type="project" value="UniProtKB-ARBA"/>
</dbReference>
<keyword evidence="4 6" id="KW-0472">Membrane</keyword>
<evidence type="ECO:0000313" key="9">
    <source>
        <dbReference type="EMBL" id="KAK8864376.1"/>
    </source>
</evidence>
<reference evidence="9 10" key="1">
    <citation type="journal article" date="2024" name="bioRxiv">
        <title>Comparative genomics of Cryptococcus and Kwoniella reveals pathogenesis evolution and contrasting karyotype dynamics via intercentromeric recombination or chromosome fusion.</title>
        <authorList>
            <person name="Coelho M.A."/>
            <person name="David-Palma M."/>
            <person name="Shea T."/>
            <person name="Bowers K."/>
            <person name="McGinley-Smith S."/>
            <person name="Mohammad A.W."/>
            <person name="Gnirke A."/>
            <person name="Yurkov A.M."/>
            <person name="Nowrousian M."/>
            <person name="Sun S."/>
            <person name="Cuomo C.A."/>
            <person name="Heitman J."/>
        </authorList>
    </citation>
    <scope>NUCLEOTIDE SEQUENCE [LARGE SCALE GENOMIC DNA]</scope>
    <source>
        <strain evidence="9 10">CBS 13917</strain>
    </source>
</reference>
<evidence type="ECO:0000256" key="2">
    <source>
        <dbReference type="ARBA" id="ARBA00022692"/>
    </source>
</evidence>
<feature type="compositionally biased region" description="Polar residues" evidence="5">
    <location>
        <begin position="431"/>
        <end position="443"/>
    </location>
</feature>
<evidence type="ECO:0000259" key="7">
    <source>
        <dbReference type="SMART" id="SM00693"/>
    </source>
</evidence>
<proteinExistence type="predicted"/>
<dbReference type="PANTHER" id="PTHR31679:SF2">
    <property type="entry name" value="PEROXISOMAL MEMBRANE PROTEIN PEX30-RELATED"/>
    <property type="match status" value="1"/>
</dbReference>
<keyword evidence="3 6" id="KW-1133">Transmembrane helix</keyword>
<dbReference type="InterPro" id="IPR010482">
    <property type="entry name" value="TECPR1-like_DysF"/>
</dbReference>
<feature type="domain" description="Peroxin/Ferlin" evidence="8">
    <location>
        <begin position="557"/>
        <end position="590"/>
    </location>
</feature>
<dbReference type="KEGG" id="kne:92178883"/>
<feature type="region of interest" description="Disordered" evidence="5">
    <location>
        <begin position="478"/>
        <end position="514"/>
    </location>
</feature>
<dbReference type="SMART" id="SM00693">
    <property type="entry name" value="DysFN"/>
    <property type="match status" value="1"/>
</dbReference>
<evidence type="ECO:0000256" key="6">
    <source>
        <dbReference type="SAM" id="Phobius"/>
    </source>
</evidence>
<protein>
    <recommendedName>
        <fullName evidence="7 8">Peroxin/Ferlin domain-containing protein</fullName>
    </recommendedName>
</protein>
<dbReference type="AlphaFoldDB" id="A0AAW0Z2N6"/>
<accession>A0AAW0Z2N6</accession>
<keyword evidence="10" id="KW-1185">Reference proteome</keyword>
<evidence type="ECO:0000256" key="1">
    <source>
        <dbReference type="ARBA" id="ARBA00004127"/>
    </source>
</evidence>
<dbReference type="GeneID" id="92178883"/>
<dbReference type="EMBL" id="JBCAWK010000003">
    <property type="protein sequence ID" value="KAK8864376.1"/>
    <property type="molecule type" value="Genomic_DNA"/>
</dbReference>
<dbReference type="SMART" id="SM00694">
    <property type="entry name" value="DysFC"/>
    <property type="match status" value="1"/>
</dbReference>
<name>A0AAW0Z2N6_9TREE</name>
<dbReference type="Proteomes" id="UP001388673">
    <property type="component" value="Unassembled WGS sequence"/>
</dbReference>